<accession>A0AAD6YX44</accession>
<proteinExistence type="predicted"/>
<evidence type="ECO:0000313" key="2">
    <source>
        <dbReference type="Proteomes" id="UP001218218"/>
    </source>
</evidence>
<dbReference type="Proteomes" id="UP001218218">
    <property type="component" value="Unassembled WGS sequence"/>
</dbReference>
<reference evidence="1" key="1">
    <citation type="submission" date="2023-03" db="EMBL/GenBank/DDBJ databases">
        <title>Massive genome expansion in bonnet fungi (Mycena s.s.) driven by repeated elements and novel gene families across ecological guilds.</title>
        <authorList>
            <consortium name="Lawrence Berkeley National Laboratory"/>
            <person name="Harder C.B."/>
            <person name="Miyauchi S."/>
            <person name="Viragh M."/>
            <person name="Kuo A."/>
            <person name="Thoen E."/>
            <person name="Andreopoulos B."/>
            <person name="Lu D."/>
            <person name="Skrede I."/>
            <person name="Drula E."/>
            <person name="Henrissat B."/>
            <person name="Morin E."/>
            <person name="Kohler A."/>
            <person name="Barry K."/>
            <person name="LaButti K."/>
            <person name="Morin E."/>
            <person name="Salamov A."/>
            <person name="Lipzen A."/>
            <person name="Mereny Z."/>
            <person name="Hegedus B."/>
            <person name="Baldrian P."/>
            <person name="Stursova M."/>
            <person name="Weitz H."/>
            <person name="Taylor A."/>
            <person name="Grigoriev I.V."/>
            <person name="Nagy L.G."/>
            <person name="Martin F."/>
            <person name="Kauserud H."/>
        </authorList>
    </citation>
    <scope>NUCLEOTIDE SEQUENCE</scope>
    <source>
        <strain evidence="1">CBHHK002</strain>
    </source>
</reference>
<keyword evidence="2" id="KW-1185">Reference proteome</keyword>
<comment type="caution">
    <text evidence="1">The sequence shown here is derived from an EMBL/GenBank/DDBJ whole genome shotgun (WGS) entry which is preliminary data.</text>
</comment>
<sequence length="223" mass="23789">MSCLILVSQGASGWGWNARATGTGVCICMDSAGTKLLRGWPGPLLTGATGAEDTSGGAVIVDKVGIVEMDTFGELPKGDVGDTGRLYPETPAIGLEILQANAIAGRIRVIVDANIFITVGGGEVAVVEFRNGRVIGSVEGVIVGVTVSHTQRKTGWNTRRSAGNGCEKIKVVLSRVRTAVKGYRKYSTMFSELQYSKQRWRSLQRLQERQGDVLGCLRVNSFG</sequence>
<dbReference type="AlphaFoldDB" id="A0AAD6YX44"/>
<gene>
    <name evidence="1" type="ORF">DFH08DRAFT_828244</name>
</gene>
<organism evidence="1 2">
    <name type="scientific">Mycena albidolilacea</name>
    <dbReference type="NCBI Taxonomy" id="1033008"/>
    <lineage>
        <taxon>Eukaryota</taxon>
        <taxon>Fungi</taxon>
        <taxon>Dikarya</taxon>
        <taxon>Basidiomycota</taxon>
        <taxon>Agaricomycotina</taxon>
        <taxon>Agaricomycetes</taxon>
        <taxon>Agaricomycetidae</taxon>
        <taxon>Agaricales</taxon>
        <taxon>Marasmiineae</taxon>
        <taxon>Mycenaceae</taxon>
        <taxon>Mycena</taxon>
    </lineage>
</organism>
<protein>
    <submittedName>
        <fullName evidence="1">Uncharacterized protein</fullName>
    </submittedName>
</protein>
<dbReference type="EMBL" id="JARIHO010000157">
    <property type="protein sequence ID" value="KAJ7300648.1"/>
    <property type="molecule type" value="Genomic_DNA"/>
</dbReference>
<name>A0AAD6YX44_9AGAR</name>
<evidence type="ECO:0000313" key="1">
    <source>
        <dbReference type="EMBL" id="KAJ7300648.1"/>
    </source>
</evidence>